<evidence type="ECO:0000259" key="1">
    <source>
        <dbReference type="Pfam" id="PF25583"/>
    </source>
</evidence>
<organism evidence="2 3">
    <name type="scientific">Aequorivita viscosa</name>
    <dbReference type="NCBI Taxonomy" id="797419"/>
    <lineage>
        <taxon>Bacteria</taxon>
        <taxon>Pseudomonadati</taxon>
        <taxon>Bacteroidota</taxon>
        <taxon>Flavobacteriia</taxon>
        <taxon>Flavobacteriales</taxon>
        <taxon>Flavobacteriaceae</taxon>
        <taxon>Aequorivita</taxon>
    </lineage>
</organism>
<evidence type="ECO:0000313" key="3">
    <source>
        <dbReference type="Proteomes" id="UP000184172"/>
    </source>
</evidence>
<reference evidence="3" key="1">
    <citation type="submission" date="2016-11" db="EMBL/GenBank/DDBJ databases">
        <authorList>
            <person name="Varghese N."/>
            <person name="Submissions S."/>
        </authorList>
    </citation>
    <scope>NUCLEOTIDE SEQUENCE [LARGE SCALE GENOMIC DNA]</scope>
    <source>
        <strain evidence="3">DSM 26349</strain>
    </source>
</reference>
<proteinExistence type="predicted"/>
<name>A0A1M6JIZ4_9FLAO</name>
<feature type="domain" description="WCX" evidence="1">
    <location>
        <begin position="30"/>
        <end position="109"/>
    </location>
</feature>
<dbReference type="Pfam" id="PF25583">
    <property type="entry name" value="WCX"/>
    <property type="match status" value="1"/>
</dbReference>
<evidence type="ECO:0000313" key="2">
    <source>
        <dbReference type="EMBL" id="SHJ46572.1"/>
    </source>
</evidence>
<dbReference type="InterPro" id="IPR057727">
    <property type="entry name" value="WCX_dom"/>
</dbReference>
<gene>
    <name evidence="2" type="ORF">SAMN04487908_11764</name>
</gene>
<sequence length="112" mass="13208">MLDNKPFKNKTEEANEKLFHTVGLNFTDHEPVRIVLRFEARQKPYLESLKLHRSQQELADGLEGFYTIKLFVSYNFELKQQLLKYGSLVEVLEPSFVREDIKKELEQALSAY</sequence>
<dbReference type="EMBL" id="FQYV01000017">
    <property type="protein sequence ID" value="SHJ46572.1"/>
    <property type="molecule type" value="Genomic_DNA"/>
</dbReference>
<protein>
    <submittedName>
        <fullName evidence="2">WYL domain-containing protein</fullName>
    </submittedName>
</protein>
<keyword evidence="3" id="KW-1185">Reference proteome</keyword>
<dbReference type="Proteomes" id="UP000184172">
    <property type="component" value="Unassembled WGS sequence"/>
</dbReference>
<dbReference type="STRING" id="797419.SAMN05216556_11764"/>
<accession>A0A1M6JIZ4</accession>
<dbReference type="AlphaFoldDB" id="A0A1M6JIZ4"/>